<dbReference type="RefSeq" id="WP_286286497.1">
    <property type="nucleotide sequence ID" value="NZ_JASXSZ010000001.1"/>
</dbReference>
<dbReference type="Pfam" id="PF10728">
    <property type="entry name" value="DUF2520"/>
    <property type="match status" value="1"/>
</dbReference>
<gene>
    <name evidence="3" type="ORF">QSV35_02825</name>
</gene>
<dbReference type="SUPFAM" id="SSF51735">
    <property type="entry name" value="NAD(P)-binding Rossmann-fold domains"/>
    <property type="match status" value="1"/>
</dbReference>
<evidence type="ECO:0000313" key="3">
    <source>
        <dbReference type="EMBL" id="MDL9978254.1"/>
    </source>
</evidence>
<dbReference type="InterPro" id="IPR019665">
    <property type="entry name" value="OxRdtase/DH_put_Rossmann_dom"/>
</dbReference>
<dbReference type="Gene3D" id="3.40.50.720">
    <property type="entry name" value="NAD(P)-binding Rossmann-like Domain"/>
    <property type="match status" value="1"/>
</dbReference>
<name>A0ABT7MUX0_9MICO</name>
<dbReference type="InterPro" id="IPR018931">
    <property type="entry name" value="DUF2520"/>
</dbReference>
<feature type="domain" description="Putative oxidoreductase/dehydrogenase Rossmann-like" evidence="1">
    <location>
        <begin position="8"/>
        <end position="126"/>
    </location>
</feature>
<reference evidence="3 4" key="1">
    <citation type="submission" date="2023-06" db="EMBL/GenBank/DDBJ databases">
        <title>Microbacterium sp. nov., isolated from a waste landfill.</title>
        <authorList>
            <person name="Wen W."/>
        </authorList>
    </citation>
    <scope>NUCLEOTIDE SEQUENCE [LARGE SCALE GENOMIC DNA]</scope>
    <source>
        <strain evidence="3 4">ASV49</strain>
    </source>
</reference>
<keyword evidence="4" id="KW-1185">Reference proteome</keyword>
<evidence type="ECO:0000259" key="2">
    <source>
        <dbReference type="Pfam" id="PF10728"/>
    </source>
</evidence>
<sequence length="244" mass="24751">MSGDRLARDGRLGVGIIGAGRVGPVLGAALAGAGHAITGLTSGSNDDRAQAVLPGAPVLDALEIARRSELVIVAVPHDELPGLVSGLAELDAWQPGQLVLHTDPAHGLDVLAPAVGRGAIPLAVHPAIAFTGTSMDLRMLRDAYAAVTAPAPVLPIAQALAVEMGCEPVVVADADRAAYAEGIATATTFSRSIVRQATALLRQAGVTNPGSYLSVLVHATVDLALRDADPASEVDDIRPDTLDG</sequence>
<evidence type="ECO:0000259" key="1">
    <source>
        <dbReference type="Pfam" id="PF10727"/>
    </source>
</evidence>
<accession>A0ABT7MUX0</accession>
<evidence type="ECO:0000313" key="4">
    <source>
        <dbReference type="Proteomes" id="UP001235064"/>
    </source>
</evidence>
<dbReference type="EMBL" id="JASXSZ010000001">
    <property type="protein sequence ID" value="MDL9978254.1"/>
    <property type="molecule type" value="Genomic_DNA"/>
</dbReference>
<dbReference type="PANTHER" id="PTHR40459:SF1">
    <property type="entry name" value="CONSERVED HYPOTHETICAL ALANINE AND LEUCINE RICH PROTEIN"/>
    <property type="match status" value="1"/>
</dbReference>
<protein>
    <submittedName>
        <fullName evidence="3">DUF2520 domain-containing protein</fullName>
    </submittedName>
</protein>
<comment type="caution">
    <text evidence="3">The sequence shown here is derived from an EMBL/GenBank/DDBJ whole genome shotgun (WGS) entry which is preliminary data.</text>
</comment>
<organism evidence="3 4">
    <name type="scientific">Microbacterium candidum</name>
    <dbReference type="NCBI Taxonomy" id="3041922"/>
    <lineage>
        <taxon>Bacteria</taxon>
        <taxon>Bacillati</taxon>
        <taxon>Actinomycetota</taxon>
        <taxon>Actinomycetes</taxon>
        <taxon>Micrococcales</taxon>
        <taxon>Microbacteriaceae</taxon>
        <taxon>Microbacterium</taxon>
    </lineage>
</organism>
<feature type="domain" description="DUF2520" evidence="2">
    <location>
        <begin position="144"/>
        <end position="227"/>
    </location>
</feature>
<proteinExistence type="predicted"/>
<dbReference type="InterPro" id="IPR036291">
    <property type="entry name" value="NAD(P)-bd_dom_sf"/>
</dbReference>
<dbReference type="Proteomes" id="UP001235064">
    <property type="component" value="Unassembled WGS sequence"/>
</dbReference>
<dbReference type="PANTHER" id="PTHR40459">
    <property type="entry name" value="CONSERVED HYPOTHETICAL ALANINE AND LEUCINE RICH PROTEIN"/>
    <property type="match status" value="1"/>
</dbReference>
<dbReference type="Pfam" id="PF10727">
    <property type="entry name" value="Rossmann-like"/>
    <property type="match status" value="1"/>
</dbReference>